<organism evidence="2 3">
    <name type="scientific">Petrolisthes cinctipes</name>
    <name type="common">Flat porcelain crab</name>
    <dbReference type="NCBI Taxonomy" id="88211"/>
    <lineage>
        <taxon>Eukaryota</taxon>
        <taxon>Metazoa</taxon>
        <taxon>Ecdysozoa</taxon>
        <taxon>Arthropoda</taxon>
        <taxon>Crustacea</taxon>
        <taxon>Multicrustacea</taxon>
        <taxon>Malacostraca</taxon>
        <taxon>Eumalacostraca</taxon>
        <taxon>Eucarida</taxon>
        <taxon>Decapoda</taxon>
        <taxon>Pleocyemata</taxon>
        <taxon>Anomura</taxon>
        <taxon>Galatheoidea</taxon>
        <taxon>Porcellanidae</taxon>
        <taxon>Petrolisthes</taxon>
    </lineage>
</organism>
<accession>A0AAE1EWJ8</accession>
<comment type="caution">
    <text evidence="2">The sequence shown here is derived from an EMBL/GenBank/DDBJ whole genome shotgun (WGS) entry which is preliminary data.</text>
</comment>
<name>A0AAE1EWJ8_PETCI</name>
<feature type="region of interest" description="Disordered" evidence="1">
    <location>
        <begin position="137"/>
        <end position="174"/>
    </location>
</feature>
<evidence type="ECO:0000256" key="1">
    <source>
        <dbReference type="SAM" id="MobiDB-lite"/>
    </source>
</evidence>
<dbReference type="AlphaFoldDB" id="A0AAE1EWJ8"/>
<protein>
    <submittedName>
        <fullName evidence="2">Uncharacterized protein</fullName>
    </submittedName>
</protein>
<evidence type="ECO:0000313" key="3">
    <source>
        <dbReference type="Proteomes" id="UP001286313"/>
    </source>
</evidence>
<reference evidence="2" key="1">
    <citation type="submission" date="2023-10" db="EMBL/GenBank/DDBJ databases">
        <title>Genome assemblies of two species of porcelain crab, Petrolisthes cinctipes and Petrolisthes manimaculis (Anomura: Porcellanidae).</title>
        <authorList>
            <person name="Angst P."/>
        </authorList>
    </citation>
    <scope>NUCLEOTIDE SEQUENCE</scope>
    <source>
        <strain evidence="2">PB745_01</strain>
        <tissue evidence="2">Gill</tissue>
    </source>
</reference>
<gene>
    <name evidence="2" type="ORF">Pcinc_031475</name>
</gene>
<keyword evidence="3" id="KW-1185">Reference proteome</keyword>
<proteinExistence type="predicted"/>
<dbReference type="EMBL" id="JAWQEG010004180">
    <property type="protein sequence ID" value="KAK3862684.1"/>
    <property type="molecule type" value="Genomic_DNA"/>
</dbReference>
<sequence>MAEEDDKRITSKRKRSRLAREGESLAFKTVKCKLSSLLLSRENNKVRTSIDKRVEVVSKMAFRASIFMEIMLERLLEGHIDENWPDLTRSNLYDQLFKRGSDGKKLTRPTRIIEELWEDDNDAIKVLRDNEDVPRGSYNSIGERAHGTVETAKRKKIKRGMPVRAASPPPRRRR</sequence>
<evidence type="ECO:0000313" key="2">
    <source>
        <dbReference type="EMBL" id="KAK3862684.1"/>
    </source>
</evidence>
<dbReference type="Proteomes" id="UP001286313">
    <property type="component" value="Unassembled WGS sequence"/>
</dbReference>